<feature type="transmembrane region" description="Helical" evidence="8">
    <location>
        <begin position="299"/>
        <end position="318"/>
    </location>
</feature>
<protein>
    <recommendedName>
        <fullName evidence="9">G-protein coupled receptors family 1 profile domain-containing protein</fullName>
    </recommendedName>
</protein>
<evidence type="ECO:0000256" key="8">
    <source>
        <dbReference type="SAM" id="Phobius"/>
    </source>
</evidence>
<keyword evidence="11" id="KW-1185">Reference proteome</keyword>
<dbReference type="PROSITE" id="PS50262">
    <property type="entry name" value="G_PROTEIN_RECEP_F1_2"/>
    <property type="match status" value="1"/>
</dbReference>
<dbReference type="PRINTS" id="PR00237">
    <property type="entry name" value="GPCRRHODOPSN"/>
</dbReference>
<reference evidence="10" key="1">
    <citation type="journal article" date="2023" name="G3 (Bethesda)">
        <title>A reference genome for the long-term kleptoplast-retaining sea slug Elysia crispata morphotype clarki.</title>
        <authorList>
            <person name="Eastman K.E."/>
            <person name="Pendleton A.L."/>
            <person name="Shaikh M.A."/>
            <person name="Suttiyut T."/>
            <person name="Ogas R."/>
            <person name="Tomko P."/>
            <person name="Gavelis G."/>
            <person name="Widhalm J.R."/>
            <person name="Wisecaver J.H."/>
        </authorList>
    </citation>
    <scope>NUCLEOTIDE SEQUENCE</scope>
    <source>
        <strain evidence="10">ECLA1</strain>
    </source>
</reference>
<evidence type="ECO:0000256" key="7">
    <source>
        <dbReference type="ARBA" id="ARBA00023224"/>
    </source>
</evidence>
<dbReference type="SUPFAM" id="SSF81321">
    <property type="entry name" value="Family A G protein-coupled receptor-like"/>
    <property type="match status" value="1"/>
</dbReference>
<comment type="subcellular location">
    <subcellularLocation>
        <location evidence="1">Membrane</location>
        <topology evidence="1">Multi-pass membrane protein</topology>
    </subcellularLocation>
</comment>
<keyword evidence="6" id="KW-0675">Receptor</keyword>
<evidence type="ECO:0000313" key="10">
    <source>
        <dbReference type="EMBL" id="KAK3775632.1"/>
    </source>
</evidence>
<evidence type="ECO:0000259" key="9">
    <source>
        <dbReference type="PROSITE" id="PS50262"/>
    </source>
</evidence>
<feature type="transmembrane region" description="Helical" evidence="8">
    <location>
        <begin position="117"/>
        <end position="141"/>
    </location>
</feature>
<dbReference type="InterPro" id="IPR000276">
    <property type="entry name" value="GPCR_Rhodpsn"/>
</dbReference>
<dbReference type="PANTHER" id="PTHR24243:SF230">
    <property type="entry name" value="G-PROTEIN COUPLED RECEPTORS FAMILY 1 PROFILE DOMAIN-CONTAINING PROTEIN"/>
    <property type="match status" value="1"/>
</dbReference>
<dbReference type="GO" id="GO:0004930">
    <property type="term" value="F:G protein-coupled receptor activity"/>
    <property type="evidence" value="ECO:0007669"/>
    <property type="project" value="UniProtKB-KW"/>
</dbReference>
<accession>A0AAE0ZVY7</accession>
<feature type="transmembrane region" description="Helical" evidence="8">
    <location>
        <begin position="203"/>
        <end position="223"/>
    </location>
</feature>
<feature type="domain" description="G-protein coupled receptors family 1 profile" evidence="9">
    <location>
        <begin position="57"/>
        <end position="315"/>
    </location>
</feature>
<organism evidence="10 11">
    <name type="scientific">Elysia crispata</name>
    <name type="common">lettuce slug</name>
    <dbReference type="NCBI Taxonomy" id="231223"/>
    <lineage>
        <taxon>Eukaryota</taxon>
        <taxon>Metazoa</taxon>
        <taxon>Spiralia</taxon>
        <taxon>Lophotrochozoa</taxon>
        <taxon>Mollusca</taxon>
        <taxon>Gastropoda</taxon>
        <taxon>Heterobranchia</taxon>
        <taxon>Euthyneura</taxon>
        <taxon>Panpulmonata</taxon>
        <taxon>Sacoglossa</taxon>
        <taxon>Placobranchoidea</taxon>
        <taxon>Plakobranchidae</taxon>
        <taxon>Elysia</taxon>
    </lineage>
</organism>
<feature type="transmembrane region" description="Helical" evidence="8">
    <location>
        <begin position="76"/>
        <end position="97"/>
    </location>
</feature>
<keyword evidence="2 8" id="KW-0812">Transmembrane</keyword>
<feature type="transmembrane region" description="Helical" evidence="8">
    <location>
        <begin position="37"/>
        <end position="56"/>
    </location>
</feature>
<evidence type="ECO:0000256" key="6">
    <source>
        <dbReference type="ARBA" id="ARBA00023170"/>
    </source>
</evidence>
<evidence type="ECO:0000313" key="11">
    <source>
        <dbReference type="Proteomes" id="UP001283361"/>
    </source>
</evidence>
<comment type="caution">
    <text evidence="10">The sequence shown here is derived from an EMBL/GenBank/DDBJ whole genome shotgun (WGS) entry which is preliminary data.</text>
</comment>
<feature type="transmembrane region" description="Helical" evidence="8">
    <location>
        <begin position="255"/>
        <end position="279"/>
    </location>
</feature>
<gene>
    <name evidence="10" type="ORF">RRG08_051490</name>
</gene>
<dbReference type="AlphaFoldDB" id="A0AAE0ZVY7"/>
<dbReference type="InterPro" id="IPR017452">
    <property type="entry name" value="GPCR_Rhodpsn_7TM"/>
</dbReference>
<evidence type="ECO:0000256" key="5">
    <source>
        <dbReference type="ARBA" id="ARBA00023136"/>
    </source>
</evidence>
<evidence type="ECO:0000256" key="4">
    <source>
        <dbReference type="ARBA" id="ARBA00023040"/>
    </source>
</evidence>
<dbReference type="Pfam" id="PF00001">
    <property type="entry name" value="7tm_1"/>
    <property type="match status" value="1"/>
</dbReference>
<keyword evidence="7" id="KW-0807">Transducer</keyword>
<dbReference type="GO" id="GO:0005886">
    <property type="term" value="C:plasma membrane"/>
    <property type="evidence" value="ECO:0007669"/>
    <property type="project" value="TreeGrafter"/>
</dbReference>
<dbReference type="Proteomes" id="UP001283361">
    <property type="component" value="Unassembled WGS sequence"/>
</dbReference>
<keyword evidence="5 8" id="KW-0472">Membrane</keyword>
<evidence type="ECO:0000256" key="1">
    <source>
        <dbReference type="ARBA" id="ARBA00004141"/>
    </source>
</evidence>
<proteinExistence type="predicted"/>
<keyword evidence="4" id="KW-0297">G-protein coupled receptor</keyword>
<dbReference type="EMBL" id="JAWDGP010003299">
    <property type="protein sequence ID" value="KAK3775632.1"/>
    <property type="molecule type" value="Genomic_DNA"/>
</dbReference>
<evidence type="ECO:0000256" key="2">
    <source>
        <dbReference type="ARBA" id="ARBA00022692"/>
    </source>
</evidence>
<name>A0AAE0ZVY7_9GAST</name>
<keyword evidence="3 8" id="KW-1133">Transmembrane helix</keyword>
<evidence type="ECO:0000256" key="3">
    <source>
        <dbReference type="ARBA" id="ARBA00022989"/>
    </source>
</evidence>
<dbReference type="PANTHER" id="PTHR24243">
    <property type="entry name" value="G-PROTEIN COUPLED RECEPTOR"/>
    <property type="match status" value="1"/>
</dbReference>
<dbReference type="Gene3D" id="1.20.1070.10">
    <property type="entry name" value="Rhodopsin 7-helix transmembrane proteins"/>
    <property type="match status" value="1"/>
</dbReference>
<feature type="transmembrane region" description="Helical" evidence="8">
    <location>
        <begin position="162"/>
        <end position="183"/>
    </location>
</feature>
<sequence length="338" mass="37421">MTPETPNALQAFTSLANVTETDLHQITPILSVHAYKIISIINAFFLTLCVGAMGIFTNTANISVYLKMGLSEATNIYFFALSISDLLVSLSAVVVKITSNPPVSAMKLPSGAPVSELGMAVTYIMFPCMGCSAWITAILSVERCLCISTPLKVKEIFTPKRTMFLILIMVIYQMVFIFLLFLNPGPPYDVVNKKKSLYFMSSSSVPSFICFFVVFVSTLLLVVKLKQNVEWRSNAAKQSNTSSGSAREMKAAKCVVAICTIFIICFTPTIVLVVTGLIYPKFTHQDPYLGTLMRSLYALSILMQVLSSSINIFVYYAMGSKYRDVFNALFCRRKDIRG</sequence>